<evidence type="ECO:0000313" key="4">
    <source>
        <dbReference type="EMBL" id="SFS06007.1"/>
    </source>
</evidence>
<dbReference type="AlphaFoldDB" id="A0A1I6LR75"/>
<accession>A0A1I6LR75</accession>
<evidence type="ECO:0000313" key="5">
    <source>
        <dbReference type="Proteomes" id="UP000199024"/>
    </source>
</evidence>
<dbReference type="PANTHER" id="PTHR35848">
    <property type="entry name" value="OXALATE-BINDING PROTEIN"/>
    <property type="match status" value="1"/>
</dbReference>
<dbReference type="GO" id="GO:0046872">
    <property type="term" value="F:metal ion binding"/>
    <property type="evidence" value="ECO:0007669"/>
    <property type="project" value="UniProtKB-KW"/>
</dbReference>
<dbReference type="STRING" id="474950.SAMN05421771_1155"/>
<dbReference type="SUPFAM" id="SSF51182">
    <property type="entry name" value="RmlC-like cupins"/>
    <property type="match status" value="1"/>
</dbReference>
<keyword evidence="1" id="KW-0479">Metal-binding</keyword>
<dbReference type="EMBL" id="FOZL01000001">
    <property type="protein sequence ID" value="SFS06007.1"/>
    <property type="molecule type" value="Genomic_DNA"/>
</dbReference>
<evidence type="ECO:0000259" key="3">
    <source>
        <dbReference type="Pfam" id="PF07883"/>
    </source>
</evidence>
<dbReference type="OrthoDB" id="9806121at2"/>
<sequence>MPATPISRGTAEHYRWGGDHNDVSDGWYLVRTPALNIIEERLPPAAFETRHYHKVSRQFFYVLEGELTMEIEHHVYVLKAGEGVEIAPGQAHQAANHSKQDLSILVTSQPPSHGDRYEAL</sequence>
<evidence type="ECO:0000256" key="1">
    <source>
        <dbReference type="ARBA" id="ARBA00022723"/>
    </source>
</evidence>
<dbReference type="RefSeq" id="WP_089837436.1">
    <property type="nucleotide sequence ID" value="NZ_FOZL01000001.1"/>
</dbReference>
<dbReference type="PANTHER" id="PTHR35848:SF9">
    <property type="entry name" value="SLL1358 PROTEIN"/>
    <property type="match status" value="1"/>
</dbReference>
<feature type="region of interest" description="Disordered" evidence="2">
    <location>
        <begin position="95"/>
        <end position="120"/>
    </location>
</feature>
<dbReference type="Pfam" id="PF07883">
    <property type="entry name" value="Cupin_2"/>
    <property type="match status" value="1"/>
</dbReference>
<dbReference type="Gene3D" id="2.60.120.10">
    <property type="entry name" value="Jelly Rolls"/>
    <property type="match status" value="1"/>
</dbReference>
<name>A0A1I6LR75_9BACT</name>
<reference evidence="4 5" key="1">
    <citation type="submission" date="2016-10" db="EMBL/GenBank/DDBJ databases">
        <authorList>
            <person name="de Groot N.N."/>
        </authorList>
    </citation>
    <scope>NUCLEOTIDE SEQUENCE [LARGE SCALE GENOMIC DNA]</scope>
    <source>
        <strain evidence="4 5">DSM 21001</strain>
    </source>
</reference>
<proteinExistence type="predicted"/>
<dbReference type="InterPro" id="IPR011051">
    <property type="entry name" value="RmlC_Cupin_sf"/>
</dbReference>
<dbReference type="InterPro" id="IPR014710">
    <property type="entry name" value="RmlC-like_jellyroll"/>
</dbReference>
<organism evidence="4 5">
    <name type="scientific">Granulicella pectinivorans</name>
    <dbReference type="NCBI Taxonomy" id="474950"/>
    <lineage>
        <taxon>Bacteria</taxon>
        <taxon>Pseudomonadati</taxon>
        <taxon>Acidobacteriota</taxon>
        <taxon>Terriglobia</taxon>
        <taxon>Terriglobales</taxon>
        <taxon>Acidobacteriaceae</taxon>
        <taxon>Granulicella</taxon>
    </lineage>
</organism>
<feature type="domain" description="Cupin type-2" evidence="3">
    <location>
        <begin position="40"/>
        <end position="106"/>
    </location>
</feature>
<keyword evidence="5" id="KW-1185">Reference proteome</keyword>
<dbReference type="InterPro" id="IPR051610">
    <property type="entry name" value="GPI/OXD"/>
</dbReference>
<protein>
    <submittedName>
        <fullName evidence="4">Cupin domain-containing protein</fullName>
    </submittedName>
</protein>
<dbReference type="Proteomes" id="UP000199024">
    <property type="component" value="Unassembled WGS sequence"/>
</dbReference>
<evidence type="ECO:0000256" key="2">
    <source>
        <dbReference type="SAM" id="MobiDB-lite"/>
    </source>
</evidence>
<dbReference type="InterPro" id="IPR013096">
    <property type="entry name" value="Cupin_2"/>
</dbReference>
<gene>
    <name evidence="4" type="ORF">SAMN05421771_1155</name>
</gene>